<proteinExistence type="predicted"/>
<keyword evidence="1" id="KW-1133">Transmembrane helix</keyword>
<keyword evidence="1" id="KW-0812">Transmembrane</keyword>
<evidence type="ECO:0000256" key="1">
    <source>
        <dbReference type="SAM" id="Phobius"/>
    </source>
</evidence>
<sequence>MTKYVTYVDTLPLQPAVKIYLYVTAVVKIGTAGYNFLEEGIK</sequence>
<reference evidence="2" key="1">
    <citation type="journal article" date="2015" name="Nature">
        <title>Complex archaea that bridge the gap between prokaryotes and eukaryotes.</title>
        <authorList>
            <person name="Spang A."/>
            <person name="Saw J.H."/>
            <person name="Jorgensen S.L."/>
            <person name="Zaremba-Niedzwiedzka K."/>
            <person name="Martijn J."/>
            <person name="Lind A.E."/>
            <person name="van Eijk R."/>
            <person name="Schleper C."/>
            <person name="Guy L."/>
            <person name="Ettema T.J."/>
        </authorList>
    </citation>
    <scope>NUCLEOTIDE SEQUENCE</scope>
</reference>
<name>A0A0F9PGT0_9ZZZZ</name>
<dbReference type="EMBL" id="LAZR01002947">
    <property type="protein sequence ID" value="KKN23707.1"/>
    <property type="molecule type" value="Genomic_DNA"/>
</dbReference>
<evidence type="ECO:0000313" key="2">
    <source>
        <dbReference type="EMBL" id="KKN23707.1"/>
    </source>
</evidence>
<comment type="caution">
    <text evidence="2">The sequence shown here is derived from an EMBL/GenBank/DDBJ whole genome shotgun (WGS) entry which is preliminary data.</text>
</comment>
<feature type="transmembrane region" description="Helical" evidence="1">
    <location>
        <begin position="19"/>
        <end position="37"/>
    </location>
</feature>
<keyword evidence="1" id="KW-0472">Membrane</keyword>
<protein>
    <submittedName>
        <fullName evidence="2">Uncharacterized protein</fullName>
    </submittedName>
</protein>
<dbReference type="AlphaFoldDB" id="A0A0F9PGT0"/>
<gene>
    <name evidence="2" type="ORF">LCGC14_0902320</name>
</gene>
<accession>A0A0F9PGT0</accession>
<organism evidence="2">
    <name type="scientific">marine sediment metagenome</name>
    <dbReference type="NCBI Taxonomy" id="412755"/>
    <lineage>
        <taxon>unclassified sequences</taxon>
        <taxon>metagenomes</taxon>
        <taxon>ecological metagenomes</taxon>
    </lineage>
</organism>